<proteinExistence type="predicted"/>
<name>A0ACB1MN37_RANTA</name>
<dbReference type="EMBL" id="OZ243562">
    <property type="protein sequence ID" value="CAN0501613.1"/>
    <property type="molecule type" value="Genomic_DNA"/>
</dbReference>
<evidence type="ECO:0000313" key="1">
    <source>
        <dbReference type="EMBL" id="CAN0501613.1"/>
    </source>
</evidence>
<organism evidence="1 2">
    <name type="scientific">Rangifer tarandus platyrhynchus</name>
    <name type="common">Svalbard reindeer</name>
    <dbReference type="NCBI Taxonomy" id="3082113"/>
    <lineage>
        <taxon>Eukaryota</taxon>
        <taxon>Metazoa</taxon>
        <taxon>Chordata</taxon>
        <taxon>Craniata</taxon>
        <taxon>Vertebrata</taxon>
        <taxon>Euteleostomi</taxon>
        <taxon>Mammalia</taxon>
        <taxon>Eutheria</taxon>
        <taxon>Laurasiatheria</taxon>
        <taxon>Artiodactyla</taxon>
        <taxon>Ruminantia</taxon>
        <taxon>Pecora</taxon>
        <taxon>Cervidae</taxon>
        <taxon>Odocoileinae</taxon>
        <taxon>Rangifer</taxon>
    </lineage>
</organism>
<gene>
    <name evidence="1" type="ORF">MRATA1EN22A_LOCUS22348</name>
</gene>
<dbReference type="Proteomes" id="UP001162501">
    <property type="component" value="Chromosome 34"/>
</dbReference>
<reference evidence="1" key="1">
    <citation type="submission" date="2025-03" db="EMBL/GenBank/DDBJ databases">
        <authorList>
            <consortium name="ELIXIR-Norway"/>
            <consortium name="Elixir Norway"/>
        </authorList>
    </citation>
    <scope>NUCLEOTIDE SEQUENCE</scope>
</reference>
<evidence type="ECO:0000313" key="2">
    <source>
        <dbReference type="Proteomes" id="UP001162501"/>
    </source>
</evidence>
<protein>
    <submittedName>
        <fullName evidence="1">Uncharacterized protein</fullName>
    </submittedName>
</protein>
<accession>A0ACB1MN37</accession>
<sequence>MQALYPPHTALHTCCPGASSLQRSSPSPPAHEPLFQCAHTLISEVSSRSWSPPAPLLTQLPSATAPLNTGGFVAKYTHTYVTFMVKKRGQMGEQTCMLRATDEEHPEHRGSGTPGEDTVLRIERPF</sequence>